<comment type="caution">
    <text evidence="1">The sequence shown here is derived from an EMBL/GenBank/DDBJ whole genome shotgun (WGS) entry which is preliminary data.</text>
</comment>
<name>A0A0F9LH72_9ZZZZ</name>
<reference evidence="1" key="1">
    <citation type="journal article" date="2015" name="Nature">
        <title>Complex archaea that bridge the gap between prokaryotes and eukaryotes.</title>
        <authorList>
            <person name="Spang A."/>
            <person name="Saw J.H."/>
            <person name="Jorgensen S.L."/>
            <person name="Zaremba-Niedzwiedzka K."/>
            <person name="Martijn J."/>
            <person name="Lind A.E."/>
            <person name="van Eijk R."/>
            <person name="Schleper C."/>
            <person name="Guy L."/>
            <person name="Ettema T.J."/>
        </authorList>
    </citation>
    <scope>NUCLEOTIDE SEQUENCE</scope>
</reference>
<evidence type="ECO:0008006" key="2">
    <source>
        <dbReference type="Google" id="ProtNLM"/>
    </source>
</evidence>
<evidence type="ECO:0000313" key="1">
    <source>
        <dbReference type="EMBL" id="KKM63635.1"/>
    </source>
</evidence>
<dbReference type="Pfam" id="PF07505">
    <property type="entry name" value="DUF5131"/>
    <property type="match status" value="1"/>
</dbReference>
<dbReference type="InterPro" id="IPR011101">
    <property type="entry name" value="DUF5131"/>
</dbReference>
<gene>
    <name evidence="1" type="ORF">LCGC14_1509510</name>
</gene>
<organism evidence="1">
    <name type="scientific">marine sediment metagenome</name>
    <dbReference type="NCBI Taxonomy" id="412755"/>
    <lineage>
        <taxon>unclassified sequences</taxon>
        <taxon>metagenomes</taxon>
        <taxon>ecological metagenomes</taxon>
    </lineage>
</organism>
<sequence length="252" mass="28865">MITEADFNKGKFWTRGPMVVTGCTKVSPGCKNCWSEKSHVMRSKGPNRHVWPLDCLTDGRFNGKVQFNLDRLKDAVKGKKPQVIAIWNDLYHEGVTRVQIAEVWGLMYKHSNHTYLVITKRIERVSEMTKNGISNIPSHIIHIATMENQDMVDKRMPHLLRIPGKRGIIIEPMLGPVDLEKALIPRLGLEMRGGEDITTYKPDIHQVILGPENGKGKREFREEWAESVRLQCEGAGVPFYRKDRGEGQLIWR</sequence>
<protein>
    <recommendedName>
        <fullName evidence="2">DUF5131 family protein</fullName>
    </recommendedName>
</protein>
<dbReference type="AlphaFoldDB" id="A0A0F9LH72"/>
<proteinExistence type="predicted"/>
<accession>A0A0F9LH72</accession>
<dbReference type="EMBL" id="LAZR01011062">
    <property type="protein sequence ID" value="KKM63635.1"/>
    <property type="molecule type" value="Genomic_DNA"/>
</dbReference>